<evidence type="ECO:0000313" key="2">
    <source>
        <dbReference type="EMBL" id="APX95364.1"/>
    </source>
</evidence>
<dbReference type="EMBL" id="CP019327">
    <property type="protein sequence ID" value="APX95364.1"/>
    <property type="molecule type" value="Genomic_DNA"/>
</dbReference>
<dbReference type="KEGG" id="hda:BB347_01350"/>
<organism evidence="2 3">
    <name type="scientific">Natronorubrum daqingense</name>
    <dbReference type="NCBI Taxonomy" id="588898"/>
    <lineage>
        <taxon>Archaea</taxon>
        <taxon>Methanobacteriati</taxon>
        <taxon>Methanobacteriota</taxon>
        <taxon>Stenosarchaea group</taxon>
        <taxon>Halobacteria</taxon>
        <taxon>Halobacteriales</taxon>
        <taxon>Natrialbaceae</taxon>
        <taxon>Natronorubrum</taxon>
    </lineage>
</organism>
<dbReference type="Proteomes" id="UP000187321">
    <property type="component" value="Chromosome"/>
</dbReference>
<feature type="region of interest" description="Disordered" evidence="1">
    <location>
        <begin position="1"/>
        <end position="33"/>
    </location>
</feature>
<name>A0A1P8R9M1_9EURY</name>
<evidence type="ECO:0000256" key="1">
    <source>
        <dbReference type="SAM" id="MobiDB-lite"/>
    </source>
</evidence>
<sequence>MITTPGTRSDTTRFAEQWPKRRQNERSRVHSRHRLTTGLESLVLTVSEDNRKYTDMIHETWCKAVVDG</sequence>
<reference evidence="2 3" key="1">
    <citation type="submission" date="2017-01" db="EMBL/GenBank/DDBJ databases">
        <title>Complete genome sequence of Haloterrigena daqingensis type strain (JX313T).</title>
        <authorList>
            <person name="Shuang W."/>
        </authorList>
    </citation>
    <scope>NUCLEOTIDE SEQUENCE [LARGE SCALE GENOMIC DNA]</scope>
    <source>
        <strain evidence="2 3">JX313</strain>
    </source>
</reference>
<proteinExistence type="predicted"/>
<protein>
    <submittedName>
        <fullName evidence="2">Uncharacterized protein</fullName>
    </submittedName>
</protein>
<dbReference type="AlphaFoldDB" id="A0A1P8R9M1"/>
<gene>
    <name evidence="2" type="ORF">BB347_01350</name>
</gene>
<evidence type="ECO:0000313" key="3">
    <source>
        <dbReference type="Proteomes" id="UP000187321"/>
    </source>
</evidence>
<feature type="compositionally biased region" description="Basic and acidic residues" evidence="1">
    <location>
        <begin position="10"/>
        <end position="28"/>
    </location>
</feature>
<accession>A0A1P8R9M1</accession>